<dbReference type="InterPro" id="IPR045150">
    <property type="entry name" value="CYB561D1/2"/>
</dbReference>
<dbReference type="AlphaFoldDB" id="A0A1D2NMG5"/>
<dbReference type="GO" id="GO:0140575">
    <property type="term" value="F:transmembrane monodehydroascorbate reductase activity"/>
    <property type="evidence" value="ECO:0007669"/>
    <property type="project" value="InterPro"/>
</dbReference>
<dbReference type="EMBL" id="LJIJ01000006">
    <property type="protein sequence ID" value="ODN06409.1"/>
    <property type="molecule type" value="Genomic_DNA"/>
</dbReference>
<proteinExistence type="predicted"/>
<feature type="transmembrane region" description="Helical" evidence="8">
    <location>
        <begin position="600"/>
        <end position="623"/>
    </location>
</feature>
<name>A0A1D2NMG5_ORCCI</name>
<reference evidence="9 10" key="1">
    <citation type="journal article" date="2016" name="Genome Biol. Evol.">
        <title>Gene Family Evolution Reflects Adaptation to Soil Environmental Stressors in the Genome of the Collembolan Orchesella cincta.</title>
        <authorList>
            <person name="Faddeeva-Vakhrusheva A."/>
            <person name="Derks M.F."/>
            <person name="Anvar S.Y."/>
            <person name="Agamennone V."/>
            <person name="Suring W."/>
            <person name="Smit S."/>
            <person name="van Straalen N.M."/>
            <person name="Roelofs D."/>
        </authorList>
    </citation>
    <scope>NUCLEOTIDE SEQUENCE [LARGE SCALE GENOMIC DNA]</scope>
    <source>
        <tissue evidence="9">Mixed pool</tissue>
    </source>
</reference>
<evidence type="ECO:0000313" key="9">
    <source>
        <dbReference type="EMBL" id="ODN06409.1"/>
    </source>
</evidence>
<feature type="transmembrane region" description="Helical" evidence="8">
    <location>
        <begin position="725"/>
        <end position="747"/>
    </location>
</feature>
<feature type="region of interest" description="Disordered" evidence="7">
    <location>
        <begin position="1"/>
        <end position="21"/>
    </location>
</feature>
<dbReference type="GO" id="GO:0140571">
    <property type="term" value="F:transmembrane ascorbate ferrireductase activity"/>
    <property type="evidence" value="ECO:0007669"/>
    <property type="project" value="UniProtKB-EC"/>
</dbReference>
<keyword evidence="8" id="KW-0812">Transmembrane</keyword>
<comment type="subcellular location">
    <subcellularLocation>
        <location evidence="2">Membrane</location>
        <topology evidence="2">Multi-pass membrane protein</topology>
    </subcellularLocation>
</comment>
<feature type="transmembrane region" description="Helical" evidence="8">
    <location>
        <begin position="532"/>
        <end position="550"/>
    </location>
</feature>
<feature type="transmembrane region" description="Helical" evidence="8">
    <location>
        <begin position="668"/>
        <end position="686"/>
    </location>
</feature>
<keyword evidence="5" id="KW-0408">Iron</keyword>
<dbReference type="GO" id="GO:0020037">
    <property type="term" value="F:heme binding"/>
    <property type="evidence" value="ECO:0007669"/>
    <property type="project" value="TreeGrafter"/>
</dbReference>
<feature type="transmembrane region" description="Helical" evidence="8">
    <location>
        <begin position="635"/>
        <end position="656"/>
    </location>
</feature>
<evidence type="ECO:0000256" key="8">
    <source>
        <dbReference type="SAM" id="Phobius"/>
    </source>
</evidence>
<dbReference type="CDD" id="cd08760">
    <property type="entry name" value="Cyt_b561_FRRS1_like"/>
    <property type="match status" value="1"/>
</dbReference>
<comment type="cofactor">
    <cofactor evidence="1">
        <name>heme b</name>
        <dbReference type="ChEBI" id="CHEBI:60344"/>
    </cofactor>
</comment>
<keyword evidence="8" id="KW-0472">Membrane</keyword>
<sequence>MRASAPSPQGPPLPPRTTLPFYEKFPEAKPCYEPSPATPPSHSAGNNPNWAILEHLVRHKAQSFQPYDDLPYVYPYIYGSGPASPIDRSIHLNYGPEVDIISPPLPRPNAPNPYFVEVTGISFKGELLHNFLHFRIFANMSVALGKGQVERTEFLHRTEDVETPNYATGKISALVIMVKDQNGWPVGDFSTPVPCLRTCSKYSHDVYYGDERNAVPCSYTPPHASSHPGMFVFDVDPGRYCTSDLPETKGGAAVPASTDPDPRMNPQTARLEGVREVHATWSFGHNTCNFVQRLYIQTLIFEDVETVYPGWFDPKPNDINYGPPEPGKPPKMFPETKASFLFGWTAQYNILKPTRSSLGAPDYVNLKYLRERDARVHEVDCHVPLFDAVKTVPSAFRKFVVPAHETLHDPVLTAIEQAEMAVPTRSGYNAALWKIFKESKDASADNAVRYFGQNTRTTEKCKTFPSTLIVEDNVKKILGSANPPSAKVFFEHKKQDGIRCPCPALASTLPPENRTADPARVHGRLIHASHMAIAYMLLTPIGCFVARYYKETFVSIFCFQEYWWFMWHVVFLIAACLFNIGAITSIARKKQLDLKYNDNLIFHVVFGALSIFVFYMEIITGFFRVADSKKRMRQIFMHWLIGTMNNACAVMSMFAMAFVNQSGFSCNVAYATIFWLFFVITCYSLMEVNMRKTDRSLHLVPRRTYLPPPVKRLFTKEPPGRNFRLGMLAVFIFGLIGIQFLVSYYIWDTVNTGGASCQEEWEAYRPKVISNYGGTGGGGGGGGGAGGYYYG</sequence>
<organism evidence="9 10">
    <name type="scientific">Orchesella cincta</name>
    <name type="common">Springtail</name>
    <name type="synonym">Podura cincta</name>
    <dbReference type="NCBI Taxonomy" id="48709"/>
    <lineage>
        <taxon>Eukaryota</taxon>
        <taxon>Metazoa</taxon>
        <taxon>Ecdysozoa</taxon>
        <taxon>Arthropoda</taxon>
        <taxon>Hexapoda</taxon>
        <taxon>Collembola</taxon>
        <taxon>Entomobryomorpha</taxon>
        <taxon>Entomobryoidea</taxon>
        <taxon>Orchesellidae</taxon>
        <taxon>Orchesellinae</taxon>
        <taxon>Orchesella</taxon>
    </lineage>
</organism>
<dbReference type="PANTHER" id="PTHR15422:SF24">
    <property type="entry name" value="DOMON RELATED DOMAIN-CONTAINING PROTEIN"/>
    <property type="match status" value="1"/>
</dbReference>
<evidence type="ECO:0000256" key="2">
    <source>
        <dbReference type="ARBA" id="ARBA00004141"/>
    </source>
</evidence>
<protein>
    <recommendedName>
        <fullName evidence="6">ascorbate ferrireductase (transmembrane)</fullName>
        <ecNumber evidence="6">7.2.1.3</ecNumber>
    </recommendedName>
</protein>
<comment type="caution">
    <text evidence="9">The sequence shown here is derived from an EMBL/GenBank/DDBJ whole genome shotgun (WGS) entry which is preliminary data.</text>
</comment>
<keyword evidence="8" id="KW-1133">Transmembrane helix</keyword>
<evidence type="ECO:0000256" key="4">
    <source>
        <dbReference type="ARBA" id="ARBA00022723"/>
    </source>
</evidence>
<evidence type="ECO:0000256" key="1">
    <source>
        <dbReference type="ARBA" id="ARBA00001970"/>
    </source>
</evidence>
<keyword evidence="4" id="KW-0479">Metal-binding</keyword>
<evidence type="ECO:0000256" key="5">
    <source>
        <dbReference type="ARBA" id="ARBA00023004"/>
    </source>
</evidence>
<dbReference type="Proteomes" id="UP000094527">
    <property type="component" value="Unassembled WGS sequence"/>
</dbReference>
<keyword evidence="10" id="KW-1185">Reference proteome</keyword>
<accession>A0A1D2NMG5</accession>
<feature type="transmembrane region" description="Helical" evidence="8">
    <location>
        <begin position="562"/>
        <end position="588"/>
    </location>
</feature>
<dbReference type="GO" id="GO:0016020">
    <property type="term" value="C:membrane"/>
    <property type="evidence" value="ECO:0007669"/>
    <property type="project" value="UniProtKB-SubCell"/>
</dbReference>
<dbReference type="EC" id="7.2.1.3" evidence="6"/>
<evidence type="ECO:0000256" key="6">
    <source>
        <dbReference type="ARBA" id="ARBA00024225"/>
    </source>
</evidence>
<dbReference type="GO" id="GO:0046872">
    <property type="term" value="F:metal ion binding"/>
    <property type="evidence" value="ECO:0007669"/>
    <property type="project" value="UniProtKB-KW"/>
</dbReference>
<feature type="compositionally biased region" description="Pro residues" evidence="7">
    <location>
        <begin position="8"/>
        <end position="17"/>
    </location>
</feature>
<dbReference type="STRING" id="48709.A0A1D2NMG5"/>
<evidence type="ECO:0000313" key="10">
    <source>
        <dbReference type="Proteomes" id="UP000094527"/>
    </source>
</evidence>
<dbReference type="Gene3D" id="1.20.120.1770">
    <property type="match status" value="1"/>
</dbReference>
<evidence type="ECO:0000256" key="3">
    <source>
        <dbReference type="ARBA" id="ARBA00022617"/>
    </source>
</evidence>
<evidence type="ECO:0000256" key="7">
    <source>
        <dbReference type="SAM" id="MobiDB-lite"/>
    </source>
</evidence>
<keyword evidence="3" id="KW-0349">Heme</keyword>
<dbReference type="PANTHER" id="PTHR15422">
    <property type="entry name" value="OS05G0565100 PROTEIN"/>
    <property type="match status" value="1"/>
</dbReference>
<gene>
    <name evidence="9" type="ORF">Ocin01_00312</name>
</gene>